<feature type="region of interest" description="Disordered" evidence="1">
    <location>
        <begin position="143"/>
        <end position="163"/>
    </location>
</feature>
<accession>A0A0M3JZ45</accession>
<evidence type="ECO:0000313" key="4">
    <source>
        <dbReference type="Proteomes" id="UP000267096"/>
    </source>
</evidence>
<name>A0A0M3JZ45_ANISI</name>
<feature type="signal peptide" evidence="2">
    <location>
        <begin position="1"/>
        <end position="24"/>
    </location>
</feature>
<dbReference type="WBParaSite" id="ASIM_0001375101-mRNA-1">
    <property type="protein sequence ID" value="ASIM_0001375101-mRNA-1"/>
    <property type="gene ID" value="ASIM_0001375101"/>
</dbReference>
<feature type="compositionally biased region" description="Low complexity" evidence="1">
    <location>
        <begin position="338"/>
        <end position="387"/>
    </location>
</feature>
<dbReference type="PANTHER" id="PTHR16148">
    <property type="entry name" value="NF-KAPPA-B-REPRESSING FACTOR-RELATED"/>
    <property type="match status" value="1"/>
</dbReference>
<feature type="compositionally biased region" description="Basic and acidic residues" evidence="1">
    <location>
        <begin position="431"/>
        <end position="449"/>
    </location>
</feature>
<reference evidence="5" key="1">
    <citation type="submission" date="2017-02" db="UniProtKB">
        <authorList>
            <consortium name="WormBaseParasite"/>
        </authorList>
    </citation>
    <scope>IDENTIFICATION</scope>
</reference>
<evidence type="ECO:0000256" key="1">
    <source>
        <dbReference type="SAM" id="MobiDB-lite"/>
    </source>
</evidence>
<dbReference type="PANTHER" id="PTHR16148:SF14">
    <property type="entry name" value="MYND-TYPE DOMAIN-CONTAINING PROTEIN"/>
    <property type="match status" value="1"/>
</dbReference>
<feature type="compositionally biased region" description="Polar residues" evidence="1">
    <location>
        <begin position="213"/>
        <end position="241"/>
    </location>
</feature>
<gene>
    <name evidence="3" type="ORF">ASIM_LOCUS13179</name>
</gene>
<evidence type="ECO:0000313" key="3">
    <source>
        <dbReference type="EMBL" id="VDK49103.1"/>
    </source>
</evidence>
<feature type="region of interest" description="Disordered" evidence="1">
    <location>
        <begin position="430"/>
        <end position="449"/>
    </location>
</feature>
<evidence type="ECO:0000313" key="5">
    <source>
        <dbReference type="WBParaSite" id="ASIM_0001375101-mRNA-1"/>
    </source>
</evidence>
<dbReference type="OrthoDB" id="10651773at2759"/>
<evidence type="ECO:0000256" key="2">
    <source>
        <dbReference type="SAM" id="SignalP"/>
    </source>
</evidence>
<dbReference type="EMBL" id="UYRR01031330">
    <property type="protein sequence ID" value="VDK49103.1"/>
    <property type="molecule type" value="Genomic_DNA"/>
</dbReference>
<reference evidence="3 4" key="2">
    <citation type="submission" date="2018-11" db="EMBL/GenBank/DDBJ databases">
        <authorList>
            <consortium name="Pathogen Informatics"/>
        </authorList>
    </citation>
    <scope>NUCLEOTIDE SEQUENCE [LARGE SCALE GENOMIC DNA]</scope>
</reference>
<keyword evidence="2" id="KW-0732">Signal</keyword>
<organism evidence="5">
    <name type="scientific">Anisakis simplex</name>
    <name type="common">Herring worm</name>
    <dbReference type="NCBI Taxonomy" id="6269"/>
    <lineage>
        <taxon>Eukaryota</taxon>
        <taxon>Metazoa</taxon>
        <taxon>Ecdysozoa</taxon>
        <taxon>Nematoda</taxon>
        <taxon>Chromadorea</taxon>
        <taxon>Rhabditida</taxon>
        <taxon>Spirurina</taxon>
        <taxon>Ascaridomorpha</taxon>
        <taxon>Ascaridoidea</taxon>
        <taxon>Anisakidae</taxon>
        <taxon>Anisakis</taxon>
        <taxon>Anisakis simplex complex</taxon>
    </lineage>
</organism>
<sequence>MSASASLKLVSLIMRALHINPCQCTQCAMHPLIANAAQFHQANPTTNIFNKINKSDSSAHSSNQVASFNNYNNDVNQLQSAQSKARGDEDTDCTALLATLFSSNPPVLSDTSSIQQPHMFYPLKQQQSATDPQQKLIPIFDNSNTYTTQDEDSTTRTLGRRNKHYKTLKERKEIAEYGRMHGASAAARRYDVPVYAAQYYVRTHARFERSGEANGTNAQGEMKRTSPSNESRRMLNSSNDQSKQRSRGRPRLLGDELDGELLDYLAKVKRTLPGGHLSVTKALDLSRHFIEQRSPGLLVEYGGEVSLRFSWASVLVRRIAERELDVITAQNADSNHINSTDTANVNTNDVNGSDNNNSNPDENNNGSNSHNNSANNTLSNSNISSPNEAENSFVNTTQAYTPADQAVMEFVDPKCDASVASIVAYNSVKSESNEAIDRTDTQSHEVSID</sequence>
<feature type="chain" id="PRO_5043121131" evidence="2">
    <location>
        <begin position="25"/>
        <end position="449"/>
    </location>
</feature>
<proteinExistence type="predicted"/>
<protein>
    <submittedName>
        <fullName evidence="5">HTH OST-type domain-containing protein</fullName>
    </submittedName>
</protein>
<feature type="region of interest" description="Disordered" evidence="1">
    <location>
        <begin position="210"/>
        <end position="253"/>
    </location>
</feature>
<keyword evidence="4" id="KW-1185">Reference proteome</keyword>
<feature type="region of interest" description="Disordered" evidence="1">
    <location>
        <begin position="335"/>
        <end position="389"/>
    </location>
</feature>
<dbReference type="Proteomes" id="UP000267096">
    <property type="component" value="Unassembled WGS sequence"/>
</dbReference>
<dbReference type="AlphaFoldDB" id="A0A0M3JZ45"/>